<gene>
    <name evidence="2" type="ORF">LWF01_02390</name>
</gene>
<proteinExistence type="predicted"/>
<evidence type="ECO:0000256" key="1">
    <source>
        <dbReference type="SAM" id="MobiDB-lite"/>
    </source>
</evidence>
<name>A0ABY8QUH5_9MICO</name>
<keyword evidence="3" id="KW-1185">Reference proteome</keyword>
<reference evidence="2 3" key="1">
    <citation type="submission" date="2023-05" db="EMBL/GenBank/DDBJ databases">
        <title>Lithophilousrod everest ZFBP1038 complete genpme.</title>
        <authorList>
            <person name="Tian M."/>
        </authorList>
    </citation>
    <scope>NUCLEOTIDE SEQUENCE [LARGE SCALE GENOMIC DNA]</scope>
    <source>
        <strain evidence="2 3">ZFBP1038</strain>
    </source>
</reference>
<sequence>MAWWRKEKDEPSQGEGSNPFEGEDLIAVERIPAEDPERTADSPVGEDALAQWLDDMSPRLYGFLDFGLPEAADGKPFRKDFTVESLQGVEDYLLHRIDSPADFADPDDREFATGIIRYLGETILRRVGGQWEYDNPDLGAGFPYLRFDGPEGELTGGTISPMGLIDQAITERSRTTFTTALTRLIDNFGPSGPLRKCSAITSFGTGTTTPELQAWLDTMDQDLGNWLRHHAPEPRDQWNFSLESLNALARDIHTRYPTLDDYDNDAGSPYLTGAQKYYGQTLIKHAGGEWTHYPFDDGDDPDENYWGGYPFLRRVTGEDSYTEALPYFDFRSIVRKDTPEILTDRINRYINN</sequence>
<evidence type="ECO:0000313" key="2">
    <source>
        <dbReference type="EMBL" id="WGW12638.1"/>
    </source>
</evidence>
<dbReference type="RefSeq" id="WP_349639442.1">
    <property type="nucleotide sequence ID" value="NZ_CP090958.1"/>
</dbReference>
<protein>
    <submittedName>
        <fullName evidence="2">Uncharacterized protein</fullName>
    </submittedName>
</protein>
<dbReference type="Proteomes" id="UP001209083">
    <property type="component" value="Chromosome"/>
</dbReference>
<dbReference type="EMBL" id="CP090958">
    <property type="protein sequence ID" value="WGW12638.1"/>
    <property type="molecule type" value="Genomic_DNA"/>
</dbReference>
<organism evidence="2 3">
    <name type="scientific">Saxibacter everestensis</name>
    <dbReference type="NCBI Taxonomy" id="2909229"/>
    <lineage>
        <taxon>Bacteria</taxon>
        <taxon>Bacillati</taxon>
        <taxon>Actinomycetota</taxon>
        <taxon>Actinomycetes</taxon>
        <taxon>Micrococcales</taxon>
        <taxon>Brevibacteriaceae</taxon>
        <taxon>Saxibacter</taxon>
    </lineage>
</organism>
<accession>A0ABY8QUH5</accession>
<feature type="region of interest" description="Disordered" evidence="1">
    <location>
        <begin position="1"/>
        <end position="23"/>
    </location>
</feature>
<feature type="compositionally biased region" description="Basic and acidic residues" evidence="1">
    <location>
        <begin position="1"/>
        <end position="11"/>
    </location>
</feature>
<evidence type="ECO:0000313" key="3">
    <source>
        <dbReference type="Proteomes" id="UP001209083"/>
    </source>
</evidence>